<dbReference type="RefSeq" id="WP_132087865.1">
    <property type="nucleotide sequence ID" value="NZ_JANKAQ010000002.1"/>
</dbReference>
<evidence type="ECO:0000313" key="2">
    <source>
        <dbReference type="Proteomes" id="UP000295711"/>
    </source>
</evidence>
<sequence>MDNLTEIHFIPYRILLAVRIDTFEAEIIDEIHCAPHEEFRKKHFEKLYSGYDNVVIVEIPA</sequence>
<accession>A0A4V2SE36</accession>
<name>A0A4V2SE36_9FIRM</name>
<gene>
    <name evidence="1" type="ORF">EV212_101329</name>
</gene>
<reference evidence="1 2" key="1">
    <citation type="submission" date="2019-03" db="EMBL/GenBank/DDBJ databases">
        <title>Genomic Encyclopedia of Type Strains, Phase IV (KMG-IV): sequencing the most valuable type-strain genomes for metagenomic binning, comparative biology and taxonomic classification.</title>
        <authorList>
            <person name="Goeker M."/>
        </authorList>
    </citation>
    <scope>NUCLEOTIDE SEQUENCE [LARGE SCALE GENOMIC DNA]</scope>
    <source>
        <strain evidence="1 2">DSM 28559</strain>
    </source>
</reference>
<keyword evidence="2" id="KW-1185">Reference proteome</keyword>
<dbReference type="Proteomes" id="UP000295711">
    <property type="component" value="Unassembled WGS sequence"/>
</dbReference>
<evidence type="ECO:0000313" key="1">
    <source>
        <dbReference type="EMBL" id="TCO86538.1"/>
    </source>
</evidence>
<organism evidence="1 2">
    <name type="scientific">Frisingicoccus caecimuris</name>
    <dbReference type="NCBI Taxonomy" id="1796636"/>
    <lineage>
        <taxon>Bacteria</taxon>
        <taxon>Bacillati</taxon>
        <taxon>Bacillota</taxon>
        <taxon>Clostridia</taxon>
        <taxon>Lachnospirales</taxon>
        <taxon>Lachnospiraceae</taxon>
        <taxon>Frisingicoccus</taxon>
    </lineage>
</organism>
<dbReference type="EMBL" id="SLXA01000001">
    <property type="protein sequence ID" value="TCO86538.1"/>
    <property type="molecule type" value="Genomic_DNA"/>
</dbReference>
<proteinExistence type="predicted"/>
<protein>
    <submittedName>
        <fullName evidence="1">Uncharacterized protein</fullName>
    </submittedName>
</protein>
<dbReference type="AlphaFoldDB" id="A0A4V2SE36"/>
<comment type="caution">
    <text evidence="1">The sequence shown here is derived from an EMBL/GenBank/DDBJ whole genome shotgun (WGS) entry which is preliminary data.</text>
</comment>